<dbReference type="Proteomes" id="UP000688947">
    <property type="component" value="Unassembled WGS sequence"/>
</dbReference>
<dbReference type="EMBL" id="JAENGZ010001273">
    <property type="protein sequence ID" value="KAG6949266.1"/>
    <property type="molecule type" value="Genomic_DNA"/>
</dbReference>
<protein>
    <submittedName>
        <fullName evidence="1">Uncharacterized protein</fullName>
    </submittedName>
</protein>
<organism evidence="1 2">
    <name type="scientific">Phytophthora cactorum</name>
    <dbReference type="NCBI Taxonomy" id="29920"/>
    <lineage>
        <taxon>Eukaryota</taxon>
        <taxon>Sar</taxon>
        <taxon>Stramenopiles</taxon>
        <taxon>Oomycota</taxon>
        <taxon>Peronosporomycetes</taxon>
        <taxon>Peronosporales</taxon>
        <taxon>Peronosporaceae</taxon>
        <taxon>Phytophthora</taxon>
    </lineage>
</organism>
<reference evidence="1" key="1">
    <citation type="submission" date="2021-01" db="EMBL/GenBank/DDBJ databases">
        <title>Phytophthora aleatoria, a newly-described species from Pinus radiata is distinct from Phytophthora cactorum isolates based on comparative genomics.</title>
        <authorList>
            <person name="Mcdougal R."/>
            <person name="Panda P."/>
            <person name="Williams N."/>
            <person name="Studholme D.J."/>
        </authorList>
    </citation>
    <scope>NUCLEOTIDE SEQUENCE</scope>
    <source>
        <strain evidence="1">NZFS 3830</strain>
    </source>
</reference>
<dbReference type="OrthoDB" id="64243at2759"/>
<evidence type="ECO:0000313" key="2">
    <source>
        <dbReference type="Proteomes" id="UP000688947"/>
    </source>
</evidence>
<sequence>MVEDESTFIVDYTGEEVITDSPLVQNVLKGSTALRDDTIYLVTNKAHSSTSCTAIEGFDSTAYGNLIILYLFYSLQKHAVDDLKYIVDLKLIAPVVDCAFDLLVSSDETVTQLSFNFNPELSSGSTGLFYSLPLLLSTCEPPKWLTALPSLSKTHTSRSRILPAVN</sequence>
<dbReference type="AlphaFoldDB" id="A0A8T1U036"/>
<gene>
    <name evidence="1" type="ORF">JG687_00014988</name>
</gene>
<accession>A0A8T1U036</accession>
<evidence type="ECO:0000313" key="1">
    <source>
        <dbReference type="EMBL" id="KAG6949266.1"/>
    </source>
</evidence>
<comment type="caution">
    <text evidence="1">The sequence shown here is derived from an EMBL/GenBank/DDBJ whole genome shotgun (WGS) entry which is preliminary data.</text>
</comment>
<proteinExistence type="predicted"/>
<name>A0A8T1U036_9STRA</name>